<dbReference type="Pfam" id="PF03572">
    <property type="entry name" value="Peptidase_S41"/>
    <property type="match status" value="1"/>
</dbReference>
<keyword evidence="1" id="KW-0732">Signal</keyword>
<dbReference type="EMBL" id="JAHWDP010000001">
    <property type="protein sequence ID" value="MBW2936755.1"/>
    <property type="molecule type" value="Genomic_DNA"/>
</dbReference>
<dbReference type="GO" id="GO:0008236">
    <property type="term" value="F:serine-type peptidase activity"/>
    <property type="evidence" value="ECO:0007669"/>
    <property type="project" value="InterPro"/>
</dbReference>
<accession>A0A9X1JUL5</accession>
<dbReference type="Proteomes" id="UP001138686">
    <property type="component" value="Unassembled WGS sequence"/>
</dbReference>
<feature type="chain" id="PRO_5040888759" description="Tail specific protease domain-containing protein" evidence="1">
    <location>
        <begin position="24"/>
        <end position="416"/>
    </location>
</feature>
<evidence type="ECO:0000259" key="2">
    <source>
        <dbReference type="Pfam" id="PF03572"/>
    </source>
</evidence>
<feature type="domain" description="Tail specific protease" evidence="2">
    <location>
        <begin position="308"/>
        <end position="390"/>
    </location>
</feature>
<dbReference type="AlphaFoldDB" id="A0A9X1JUL5"/>
<evidence type="ECO:0000313" key="4">
    <source>
        <dbReference type="Proteomes" id="UP001138686"/>
    </source>
</evidence>
<protein>
    <recommendedName>
        <fullName evidence="2">Tail specific protease domain-containing protein</fullName>
    </recommendedName>
</protein>
<organism evidence="3 4">
    <name type="scientific">Halomarinibacterium sedimenti</name>
    <dbReference type="NCBI Taxonomy" id="2857106"/>
    <lineage>
        <taxon>Bacteria</taxon>
        <taxon>Pseudomonadati</taxon>
        <taxon>Bacteroidota</taxon>
        <taxon>Flavobacteriia</taxon>
        <taxon>Flavobacteriales</taxon>
        <taxon>Flavobacteriaceae</taxon>
        <taxon>Halomarinibacterium</taxon>
    </lineage>
</organism>
<comment type="caution">
    <text evidence="3">The sequence shown here is derived from an EMBL/GenBank/DDBJ whole genome shotgun (WGS) entry which is preliminary data.</text>
</comment>
<evidence type="ECO:0000256" key="1">
    <source>
        <dbReference type="SAM" id="SignalP"/>
    </source>
</evidence>
<gene>
    <name evidence="3" type="ORF">KXJ69_01475</name>
</gene>
<dbReference type="RefSeq" id="WP_219050566.1">
    <property type="nucleotide sequence ID" value="NZ_JAHWDP010000001.1"/>
</dbReference>
<reference evidence="3" key="1">
    <citation type="submission" date="2021-07" db="EMBL/GenBank/DDBJ databases">
        <title>Aureisphaera sp. CAU 1614 isolated from sea sediment.</title>
        <authorList>
            <person name="Kim W."/>
        </authorList>
    </citation>
    <scope>NUCLEOTIDE SEQUENCE</scope>
    <source>
        <strain evidence="3">CAU 1614</strain>
    </source>
</reference>
<dbReference type="InterPro" id="IPR005151">
    <property type="entry name" value="Tail-specific_protease"/>
</dbReference>
<proteinExistence type="predicted"/>
<feature type="signal peptide" evidence="1">
    <location>
        <begin position="1"/>
        <end position="23"/>
    </location>
</feature>
<evidence type="ECO:0000313" key="3">
    <source>
        <dbReference type="EMBL" id="MBW2936755.1"/>
    </source>
</evidence>
<keyword evidence="4" id="KW-1185">Reference proteome</keyword>
<sequence>MKKYVFKYLLLGFTFLQLSFVNAQQNRVLAWQEDIQAYQTGLEVKHIDVYNSVSKQDFESELTRIKESVLEKTDFEIMLDLMRLTRRIGDGHTSVSLRNIETHNYPFEVRFLEGHWRVVKVAKEHKNLLKTSLIKIEGIPINEVVSKVSEVAQFVENEYSEVIRTGEYIPMSELLYALHITKNKNEAKFTFIDENKREISLTLNPISNNTSTKETDFEALTISVPEITKPEDSKFDYLWYTPIKDTKAIYIKFKGYPSFDEMLAFGETLVGYIMANAHSKAVIDLRGNGGGDLYVGVVLAYALNLADTIDWKNGVYIMCDHITFSAATSNTALFKRLLNGKVVGEPTGSNPTGYQDMATFELPNSKLVITYSKRYFKISDTVTQGVQPDVLLHYQWGSFAKGRDNMLHWVIQDLKK</sequence>
<dbReference type="GO" id="GO:0006508">
    <property type="term" value="P:proteolysis"/>
    <property type="evidence" value="ECO:0007669"/>
    <property type="project" value="InterPro"/>
</dbReference>
<name>A0A9X1JUL5_9FLAO</name>